<gene>
    <name evidence="3" type="ORF">C7402_111280</name>
</gene>
<dbReference type="InterPro" id="IPR036291">
    <property type="entry name" value="NAD(P)-bd_dom_sf"/>
</dbReference>
<feature type="domain" description="Alcohol dehydrogenase-like N-terminal" evidence="2">
    <location>
        <begin position="25"/>
        <end position="138"/>
    </location>
</feature>
<dbReference type="Pfam" id="PF08240">
    <property type="entry name" value="ADH_N"/>
    <property type="match status" value="1"/>
</dbReference>
<proteinExistence type="predicted"/>
<dbReference type="CDD" id="cd05188">
    <property type="entry name" value="MDR"/>
    <property type="match status" value="1"/>
</dbReference>
<evidence type="ECO:0000313" key="4">
    <source>
        <dbReference type="Proteomes" id="UP000245712"/>
    </source>
</evidence>
<reference evidence="3 4" key="1">
    <citation type="submission" date="2018-05" db="EMBL/GenBank/DDBJ databases">
        <title>Genomic Encyclopedia of Type Strains, Phase IV (KMG-V): Genome sequencing to study the core and pangenomes of soil and plant-associated prokaryotes.</title>
        <authorList>
            <person name="Whitman W."/>
        </authorList>
    </citation>
    <scope>NUCLEOTIDE SEQUENCE [LARGE SCALE GENOMIC DNA]</scope>
    <source>
        <strain evidence="3 4">SCZa-39</strain>
    </source>
</reference>
<protein>
    <submittedName>
        <fullName evidence="3">Alcohol dehydrogenase</fullName>
    </submittedName>
</protein>
<dbReference type="InterPro" id="IPR051397">
    <property type="entry name" value="Zn-ADH-like_protein"/>
</dbReference>
<name>A0ABX5KIY5_9BURK</name>
<sequence length="362" mass="38065">MKAAILKTLNTPLAIEQIPQPLAGTGEVIVDVVAAPVLSYAQEVFSGARRYPIELPIVPGCGAIGRVRTTGPDATHLQAGDWVFCDPTVRSRDDALMPDIVLQGWSARGEGGAKLQRYFHDGPFAEQLRVPTENAVRIGTIGTIDAADATRWCALNTLLVPYGGLLAADLRAGEIVLVSGATGNFGSACVAVALAMGARCVVAPGRNAQALETLARKFGERVRTVALGGDEATDRERMQQAAPGPIDCVIDLMPPSVPAATVRTAVMAVRPYGRVVLMGGVGMLGGAGLELPYPWIMRNDITLKGKWMYPTQAVTLMTGLIRGGLLDLGHFDVTTFALDEANEAVAHAAANGGPFKMTVICP</sequence>
<dbReference type="PANTHER" id="PTHR43677">
    <property type="entry name" value="SHORT-CHAIN DEHYDROGENASE/REDUCTASE"/>
    <property type="match status" value="1"/>
</dbReference>
<dbReference type="InterPro" id="IPR013149">
    <property type="entry name" value="ADH-like_C"/>
</dbReference>
<dbReference type="Proteomes" id="UP000245712">
    <property type="component" value="Unassembled WGS sequence"/>
</dbReference>
<dbReference type="SUPFAM" id="SSF51735">
    <property type="entry name" value="NAD(P)-binding Rossmann-fold domains"/>
    <property type="match status" value="1"/>
</dbReference>
<dbReference type="RefSeq" id="WP_116612388.1">
    <property type="nucleotide sequence ID" value="NZ_QEOB01000011.1"/>
</dbReference>
<dbReference type="EMBL" id="QEOB01000011">
    <property type="protein sequence ID" value="PVX81378.1"/>
    <property type="molecule type" value="Genomic_DNA"/>
</dbReference>
<dbReference type="Gene3D" id="3.90.180.10">
    <property type="entry name" value="Medium-chain alcohol dehydrogenases, catalytic domain"/>
    <property type="match status" value="1"/>
</dbReference>
<dbReference type="SUPFAM" id="SSF50129">
    <property type="entry name" value="GroES-like"/>
    <property type="match status" value="1"/>
</dbReference>
<dbReference type="InterPro" id="IPR013154">
    <property type="entry name" value="ADH-like_N"/>
</dbReference>
<keyword evidence="4" id="KW-1185">Reference proteome</keyword>
<accession>A0ABX5KIY5</accession>
<evidence type="ECO:0000259" key="2">
    <source>
        <dbReference type="Pfam" id="PF08240"/>
    </source>
</evidence>
<comment type="caution">
    <text evidence="3">The sequence shown here is derived from an EMBL/GenBank/DDBJ whole genome shotgun (WGS) entry which is preliminary data.</text>
</comment>
<organism evidence="3 4">
    <name type="scientific">Paraburkholderia unamae</name>
    <dbReference type="NCBI Taxonomy" id="219649"/>
    <lineage>
        <taxon>Bacteria</taxon>
        <taxon>Pseudomonadati</taxon>
        <taxon>Pseudomonadota</taxon>
        <taxon>Betaproteobacteria</taxon>
        <taxon>Burkholderiales</taxon>
        <taxon>Burkholderiaceae</taxon>
        <taxon>Paraburkholderia</taxon>
    </lineage>
</organism>
<dbReference type="InterPro" id="IPR011032">
    <property type="entry name" value="GroES-like_sf"/>
</dbReference>
<dbReference type="Gene3D" id="3.40.50.720">
    <property type="entry name" value="NAD(P)-binding Rossmann-like Domain"/>
    <property type="match status" value="1"/>
</dbReference>
<evidence type="ECO:0000313" key="3">
    <source>
        <dbReference type="EMBL" id="PVX81378.1"/>
    </source>
</evidence>
<feature type="domain" description="Alcohol dehydrogenase-like C-terminal" evidence="1">
    <location>
        <begin position="186"/>
        <end position="312"/>
    </location>
</feature>
<evidence type="ECO:0000259" key="1">
    <source>
        <dbReference type="Pfam" id="PF00107"/>
    </source>
</evidence>
<dbReference type="PANTHER" id="PTHR43677:SF4">
    <property type="entry name" value="QUINONE OXIDOREDUCTASE-LIKE PROTEIN 2"/>
    <property type="match status" value="1"/>
</dbReference>
<dbReference type="Pfam" id="PF00107">
    <property type="entry name" value="ADH_zinc_N"/>
    <property type="match status" value="1"/>
</dbReference>